<proteinExistence type="predicted"/>
<dbReference type="Proteomes" id="UP000242520">
    <property type="component" value="Unassembled WGS sequence"/>
</dbReference>
<protein>
    <submittedName>
        <fullName evidence="5">Phage tail tape measure protein, TP901 family, core region</fullName>
    </submittedName>
</protein>
<feature type="transmembrane region" description="Helical" evidence="3">
    <location>
        <begin position="774"/>
        <end position="795"/>
    </location>
</feature>
<dbReference type="PANTHER" id="PTHR37813:SF1">
    <property type="entry name" value="FELS-2 PROPHAGE PROTEIN"/>
    <property type="match status" value="1"/>
</dbReference>
<feature type="transmembrane region" description="Helical" evidence="3">
    <location>
        <begin position="869"/>
        <end position="892"/>
    </location>
</feature>
<dbReference type="STRING" id="1123350.SAMN02744040_00109"/>
<sequence length="1126" mass="119247">MAGGRKEYELLFKLKAALGGNFNSSFQTAMNTTKQLQGTLTKINSLSGKIDGYKKQSNAVEKSRAKLAELTAEHERLQQEMNQTENPSESLRRKFERNARQIATTTTRIEEQERRLGELGEELLSAGVNTNNLEAANGRLARSYEAVRRSQQDLAKINAAQQKNAAAISKTKSELVGTLGVATALGAAFFAGPVKKAREFQAQMSTVKAISGATGDEMELLAAKAKQMGATTQFTAVESGKALEYMSMAGWKTKEMINGLPGVMNLAAASGEDLATVSDIVTDALTAFGMQAKDSGHFADVLAKAASNSNTNVGMMGGSFSYVAPIAGALKYRVEDVGVALGLMANSGIKAEKAGTSLRGVLTRLAKPPKQAQKALQDLQWSMLKADGTVKPLNQTLVELRGKFAGLTEDQKMQYAASIAGKEAMSGFLAMMNASEQDFAKLTKEINNANGAAEKMAAIRLDNYDGQVKLAKSAFEGLQIALGEALLPTITEGMKKLTELVTKITLFADENPELTSTIIKLAAGLAAFKVATLGAKLGFLELKGGALAVQKVFALFRGRTAVAGVEAMGLSSRLTTAGAGIKNYFGGIKGALGGVGSAIGQMFGGKIATAFSGIGKVFGGIGGKIVGAFGGVGGRITSIFGSVGSKIIAGPLGKIGMVVAKPFMSIGKLISPLMNLGGAILGPFSGIFGKIFPVVGVVMLIISAIQILRDNLDKVRGVVERVFGKAGLKVFDKVVATIGNIGNAIKNVFSDDGISGIKKFIDDTFGENPALANFLNAFIDVFATIGNIVGQFISFVDTSVKPVIVEIFNFIVGTVLPMIAQKFAEWAPTIASIIQGLWTIIQGVATAVMNVVSVVMPLIQSIITGALHTIMQVIGGLLTAIKGIINFIVGVFTGDWEKAWTGVKDIFKGIFQSLGGIVKAPLNAVISIVNGVIGSINKVGFDIPDWVPMVGGKKFELKIPKIPMFAKGSNYTPDTFIAGEKGAELITNAKGRKVFTAAQTGQIFNNINKASTQNNYNEVKEVVMLAPMLQAMLSSIRAVAPRGPMLPQLQLAYSTTAAGVTAPTVKADSTQVITKITIHNQPTIHVDGNAPNDLEEKLKKNNEELLNEVEERIRKKEEDERRGRYE</sequence>
<feature type="transmembrane region" description="Helical" evidence="3">
    <location>
        <begin position="836"/>
        <end position="863"/>
    </location>
</feature>
<keyword evidence="6" id="KW-1185">Reference proteome</keyword>
<reference evidence="6" key="1">
    <citation type="submission" date="2016-11" db="EMBL/GenBank/DDBJ databases">
        <authorList>
            <person name="Varghese N."/>
            <person name="Submissions S."/>
        </authorList>
    </citation>
    <scope>NUCLEOTIDE SEQUENCE [LARGE SCALE GENOMIC DNA]</scope>
    <source>
        <strain evidence="6">DSM 15285</strain>
    </source>
</reference>
<name>A0A1M5NLN2_9FIRM</name>
<keyword evidence="2" id="KW-0175">Coiled coil</keyword>
<feature type="transmembrane region" description="Helical" evidence="3">
    <location>
        <begin position="691"/>
        <end position="708"/>
    </location>
</feature>
<dbReference type="InterPro" id="IPR010090">
    <property type="entry name" value="Phage_tape_meas"/>
</dbReference>
<accession>A0A1M5NLN2</accession>
<dbReference type="AlphaFoldDB" id="A0A1M5NLN2"/>
<dbReference type="OrthoDB" id="9780715at2"/>
<evidence type="ECO:0000313" key="6">
    <source>
        <dbReference type="Proteomes" id="UP000242520"/>
    </source>
</evidence>
<evidence type="ECO:0000313" key="5">
    <source>
        <dbReference type="EMBL" id="SHG90460.1"/>
    </source>
</evidence>
<keyword evidence="3" id="KW-0472">Membrane</keyword>
<keyword evidence="3" id="KW-1133">Transmembrane helix</keyword>
<evidence type="ECO:0000256" key="2">
    <source>
        <dbReference type="SAM" id="Coils"/>
    </source>
</evidence>
<keyword evidence="3" id="KW-0812">Transmembrane</keyword>
<feature type="coiled-coil region" evidence="2">
    <location>
        <begin position="53"/>
        <end position="122"/>
    </location>
</feature>
<dbReference type="Gene3D" id="1.20.5.340">
    <property type="match status" value="1"/>
</dbReference>
<dbReference type="NCBIfam" id="TIGR01760">
    <property type="entry name" value="tape_meas_TP901"/>
    <property type="match status" value="1"/>
</dbReference>
<dbReference type="RefSeq" id="WP_072722923.1">
    <property type="nucleotide sequence ID" value="NZ_FQXH01000005.1"/>
</dbReference>
<keyword evidence="1" id="KW-1188">Viral release from host cell</keyword>
<dbReference type="Pfam" id="PF10145">
    <property type="entry name" value="PhageMin_Tail"/>
    <property type="match status" value="1"/>
</dbReference>
<organism evidence="5 6">
    <name type="scientific">Tepidibacter thalassicus DSM 15285</name>
    <dbReference type="NCBI Taxonomy" id="1123350"/>
    <lineage>
        <taxon>Bacteria</taxon>
        <taxon>Bacillati</taxon>
        <taxon>Bacillota</taxon>
        <taxon>Clostridia</taxon>
        <taxon>Peptostreptococcales</taxon>
        <taxon>Peptostreptococcaceae</taxon>
        <taxon>Tepidibacter</taxon>
    </lineage>
</organism>
<evidence type="ECO:0000256" key="3">
    <source>
        <dbReference type="SAM" id="Phobius"/>
    </source>
</evidence>
<evidence type="ECO:0000256" key="1">
    <source>
        <dbReference type="ARBA" id="ARBA00022612"/>
    </source>
</evidence>
<dbReference type="PANTHER" id="PTHR37813">
    <property type="entry name" value="FELS-2 PROPHAGE PROTEIN"/>
    <property type="match status" value="1"/>
</dbReference>
<dbReference type="EMBL" id="FQXH01000005">
    <property type="protein sequence ID" value="SHG90460.1"/>
    <property type="molecule type" value="Genomic_DNA"/>
</dbReference>
<feature type="transmembrane region" description="Helical" evidence="3">
    <location>
        <begin position="807"/>
        <end position="824"/>
    </location>
</feature>
<feature type="domain" description="Phage tail tape measure protein" evidence="4">
    <location>
        <begin position="223"/>
        <end position="421"/>
    </location>
</feature>
<evidence type="ECO:0000259" key="4">
    <source>
        <dbReference type="Pfam" id="PF10145"/>
    </source>
</evidence>
<feature type="coiled-coil region" evidence="2">
    <location>
        <begin position="1092"/>
        <end position="1122"/>
    </location>
</feature>
<gene>
    <name evidence="5" type="ORF">SAMN02744040_00109</name>
</gene>